<dbReference type="Proteomes" id="UP000004095">
    <property type="component" value="Unassembled WGS sequence"/>
</dbReference>
<dbReference type="SMART" id="SM00849">
    <property type="entry name" value="Lactamase_B"/>
    <property type="match status" value="1"/>
</dbReference>
<dbReference type="GO" id="GO:0016787">
    <property type="term" value="F:hydrolase activity"/>
    <property type="evidence" value="ECO:0007669"/>
    <property type="project" value="UniProtKB-KW"/>
</dbReference>
<evidence type="ECO:0000256" key="1">
    <source>
        <dbReference type="ARBA" id="ARBA00001947"/>
    </source>
</evidence>
<accession>A1ZS76</accession>
<evidence type="ECO:0000313" key="8">
    <source>
        <dbReference type="Proteomes" id="UP000004095"/>
    </source>
</evidence>
<comment type="similarity">
    <text evidence="2">Belongs to the metallo-beta-lactamase superfamily.</text>
</comment>
<dbReference type="PANTHER" id="PTHR42978:SF2">
    <property type="entry name" value="102 KBASES UNSTABLE REGION: FROM 1 TO 119443"/>
    <property type="match status" value="1"/>
</dbReference>
<dbReference type="AlphaFoldDB" id="A1ZS76"/>
<evidence type="ECO:0000259" key="6">
    <source>
        <dbReference type="SMART" id="SM00849"/>
    </source>
</evidence>
<dbReference type="InterPro" id="IPR051013">
    <property type="entry name" value="MBL_superfamily_lactonases"/>
</dbReference>
<dbReference type="RefSeq" id="WP_002700308.1">
    <property type="nucleotide sequence ID" value="NZ_AAWS01000030.1"/>
</dbReference>
<dbReference type="eggNOG" id="COG0491">
    <property type="taxonomic scope" value="Bacteria"/>
</dbReference>
<organism evidence="7 8">
    <name type="scientific">Microscilla marina ATCC 23134</name>
    <dbReference type="NCBI Taxonomy" id="313606"/>
    <lineage>
        <taxon>Bacteria</taxon>
        <taxon>Pseudomonadati</taxon>
        <taxon>Bacteroidota</taxon>
        <taxon>Cytophagia</taxon>
        <taxon>Cytophagales</taxon>
        <taxon>Microscillaceae</taxon>
        <taxon>Microscilla</taxon>
    </lineage>
</organism>
<dbReference type="OrthoDB" id="9802248at2"/>
<dbReference type="Pfam" id="PF00753">
    <property type="entry name" value="Lactamase_B"/>
    <property type="match status" value="1"/>
</dbReference>
<comment type="cofactor">
    <cofactor evidence="1">
        <name>Zn(2+)</name>
        <dbReference type="ChEBI" id="CHEBI:29105"/>
    </cofactor>
</comment>
<dbReference type="CDD" id="cd07730">
    <property type="entry name" value="metallo-hydrolase-like_MBL-fold"/>
    <property type="match status" value="1"/>
</dbReference>
<dbReference type="GO" id="GO:0046872">
    <property type="term" value="F:metal ion binding"/>
    <property type="evidence" value="ECO:0007669"/>
    <property type="project" value="UniProtKB-KW"/>
</dbReference>
<name>A1ZS76_MICM2</name>
<evidence type="ECO:0000313" key="7">
    <source>
        <dbReference type="EMBL" id="EAY26799.1"/>
    </source>
</evidence>
<reference evidence="7 8" key="1">
    <citation type="submission" date="2007-01" db="EMBL/GenBank/DDBJ databases">
        <authorList>
            <person name="Haygood M."/>
            <person name="Podell S."/>
            <person name="Anderson C."/>
            <person name="Hopkinson B."/>
            <person name="Roe K."/>
            <person name="Barbeau K."/>
            <person name="Gaasterland T."/>
            <person name="Ferriera S."/>
            <person name="Johnson J."/>
            <person name="Kravitz S."/>
            <person name="Beeson K."/>
            <person name="Sutton G."/>
            <person name="Rogers Y.-H."/>
            <person name="Friedman R."/>
            <person name="Frazier M."/>
            <person name="Venter J.C."/>
        </authorList>
    </citation>
    <scope>NUCLEOTIDE SEQUENCE [LARGE SCALE GENOMIC DNA]</scope>
    <source>
        <strain evidence="7 8">ATCC 23134</strain>
    </source>
</reference>
<keyword evidence="5" id="KW-0862">Zinc</keyword>
<keyword evidence="4 7" id="KW-0378">Hydrolase</keyword>
<gene>
    <name evidence="7" type="ORF">M23134_00765</name>
</gene>
<protein>
    <submittedName>
        <fullName evidence="7">Zn-dependent hydrolase GumP</fullName>
    </submittedName>
</protein>
<dbReference type="EMBL" id="AAWS01000030">
    <property type="protein sequence ID" value="EAY26799.1"/>
    <property type="molecule type" value="Genomic_DNA"/>
</dbReference>
<evidence type="ECO:0000256" key="3">
    <source>
        <dbReference type="ARBA" id="ARBA00022723"/>
    </source>
</evidence>
<dbReference type="PANTHER" id="PTHR42978">
    <property type="entry name" value="QUORUM-QUENCHING LACTONASE YTNP-RELATED-RELATED"/>
    <property type="match status" value="1"/>
</dbReference>
<dbReference type="SUPFAM" id="SSF56281">
    <property type="entry name" value="Metallo-hydrolase/oxidoreductase"/>
    <property type="match status" value="1"/>
</dbReference>
<dbReference type="InterPro" id="IPR036866">
    <property type="entry name" value="RibonucZ/Hydroxyglut_hydro"/>
</dbReference>
<evidence type="ECO:0000256" key="4">
    <source>
        <dbReference type="ARBA" id="ARBA00022801"/>
    </source>
</evidence>
<feature type="domain" description="Metallo-beta-lactamase" evidence="6">
    <location>
        <begin position="33"/>
        <end position="264"/>
    </location>
</feature>
<keyword evidence="3" id="KW-0479">Metal-binding</keyword>
<dbReference type="InterPro" id="IPR001279">
    <property type="entry name" value="Metallo-B-lactamas"/>
</dbReference>
<proteinExistence type="inferred from homology"/>
<sequence>MKKVKLYLNYAGYCVAKESEVIQGGKSENVQFNALWGLIEHPDKGWILYDTGYTRRFHQATGWFPNKIYALLSPVVIREQDEVKAQLQQAGIAPEDIKHIIITHFHADHVGGLKDFPNATFYASRQALDYTLSLSAWTAFSKGVLKDLLPKNLKQRTVLIDETCEKMTDPIFGHKYDLFGDDSLYIYELPGHAAGQIGVMLETKQRPYFLVADACWIKRSYEEVIPPNPIVVLFFHSWFDFKRTLQKMHDYHVANPQTLLVPTHCAATTDALVQDKLAMNVL</sequence>
<evidence type="ECO:0000256" key="2">
    <source>
        <dbReference type="ARBA" id="ARBA00007749"/>
    </source>
</evidence>
<keyword evidence="8" id="KW-1185">Reference proteome</keyword>
<dbReference type="Gene3D" id="3.60.15.10">
    <property type="entry name" value="Ribonuclease Z/Hydroxyacylglutathione hydrolase-like"/>
    <property type="match status" value="1"/>
</dbReference>
<comment type="caution">
    <text evidence="7">The sequence shown here is derived from an EMBL/GenBank/DDBJ whole genome shotgun (WGS) entry which is preliminary data.</text>
</comment>
<evidence type="ECO:0000256" key="5">
    <source>
        <dbReference type="ARBA" id="ARBA00022833"/>
    </source>
</evidence>